<name>A0A4Q9WSJ7_STAHO</name>
<evidence type="ECO:0000256" key="6">
    <source>
        <dbReference type="ARBA" id="ARBA00023163"/>
    </source>
</evidence>
<dbReference type="InterPro" id="IPR010312">
    <property type="entry name" value="Transc_reg_CodY_N"/>
</dbReference>
<dbReference type="InterPro" id="IPR014154">
    <property type="entry name" value="CodY"/>
</dbReference>
<dbReference type="InterPro" id="IPR013198">
    <property type="entry name" value="GTP_trans_reg_CodY_C"/>
</dbReference>
<dbReference type="InterPro" id="IPR029016">
    <property type="entry name" value="GAF-like_dom_sf"/>
</dbReference>
<dbReference type="SUPFAM" id="SSF46785">
    <property type="entry name" value="Winged helix' DNA-binding domain"/>
    <property type="match status" value="1"/>
</dbReference>
<keyword evidence="6 8" id="KW-0804">Transcription</keyword>
<keyword evidence="2 8" id="KW-0963">Cytoplasm</keyword>
<dbReference type="Gene3D" id="3.30.450.40">
    <property type="match status" value="1"/>
</dbReference>
<sequence length="258" mass="28756">MSLLSKTRELNTLLQKHKGIAVDFKDVAQTISNVTVTNVFIVSRRGKILGSSLNELLKSERISNMLTESKHIPSEYTELLMQVQQTEANIDIDSDLTVFPPEHRDVFINSRTTIFPILGGGERLGTLILGRVKDDFNENDLVLGEYAATVIGMEILREKHNEVEKEARDKAAITMAINSLSYSEKEAIEHIFEELGGNEGLLIASKVADRVGITRSVIVNALRKLESAGVIESRSLGMKGTFIKVKKEKFLDELNRSE</sequence>
<dbReference type="FunFam" id="3.30.450.40:FF:000003">
    <property type="entry name" value="GTP-sensing transcriptional pleiotropic repressor CodY"/>
    <property type="match status" value="1"/>
</dbReference>
<comment type="subcellular location">
    <subcellularLocation>
        <location evidence="1 8">Cytoplasm</location>
    </subcellularLocation>
</comment>
<evidence type="ECO:0000256" key="7">
    <source>
        <dbReference type="ARBA" id="ARBA00034538"/>
    </source>
</evidence>
<evidence type="ECO:0000313" key="9">
    <source>
        <dbReference type="EMBL" id="MCM5672343.1"/>
    </source>
</evidence>
<reference evidence="9 10" key="1">
    <citation type="submission" date="2022-06" db="EMBL/GenBank/DDBJ databases">
        <title>Staphylococcus hominis ShoR14 genome sequence.</title>
        <authorList>
            <person name="Yeo C.C."/>
            <person name="Chew C.H."/>
            <person name="Che Hamzah A.M."/>
            <person name="Al-Trad E.I."/>
        </authorList>
    </citation>
    <scope>NUCLEOTIDE SEQUENCE [LARGE SCALE GENOMIC DNA]</scope>
    <source>
        <strain evidence="9 10">ShoR14</strain>
    </source>
</reference>
<dbReference type="FunFam" id="1.10.10.10:FF:000034">
    <property type="entry name" value="GTP-sensing transcriptional pleiotropic repressor CodY"/>
    <property type="match status" value="1"/>
</dbReference>
<dbReference type="GO" id="GO:0005737">
    <property type="term" value="C:cytoplasm"/>
    <property type="evidence" value="ECO:0007669"/>
    <property type="project" value="UniProtKB-SubCell"/>
</dbReference>
<evidence type="ECO:0000256" key="2">
    <source>
        <dbReference type="ARBA" id="ARBA00022490"/>
    </source>
</evidence>
<evidence type="ECO:0000256" key="8">
    <source>
        <dbReference type="HAMAP-Rule" id="MF_00621"/>
    </source>
</evidence>
<dbReference type="NCBIfam" id="TIGR02787">
    <property type="entry name" value="codY_Gpos"/>
    <property type="match status" value="1"/>
</dbReference>
<dbReference type="PANTHER" id="PTHR40062:SF1">
    <property type="entry name" value="GLOBAL TRANSCRIPTIONAL REGULATOR CODY"/>
    <property type="match status" value="1"/>
</dbReference>
<dbReference type="AlphaFoldDB" id="A0A4Q9WSJ7"/>
<dbReference type="Proteomes" id="UP000665944">
    <property type="component" value="Unassembled WGS sequence"/>
</dbReference>
<evidence type="ECO:0000256" key="1">
    <source>
        <dbReference type="ARBA" id="ARBA00004496"/>
    </source>
</evidence>
<dbReference type="NCBIfam" id="NF003170">
    <property type="entry name" value="PRK04158.1"/>
    <property type="match status" value="1"/>
</dbReference>
<comment type="function">
    <text evidence="8">DNA-binding global transcriptional regulator which is involved in the adaptive response to starvation and acts by directly or indirectly controlling the expression of numerous genes in response to nutrient availability. During rapid exponential growth, CodY is highly active and represses genes whose products allow adaptation to nutrient depletion.</text>
</comment>
<feature type="region of interest" description="GAF domain" evidence="8">
    <location>
        <begin position="1"/>
        <end position="156"/>
    </location>
</feature>
<evidence type="ECO:0000256" key="5">
    <source>
        <dbReference type="ARBA" id="ARBA00023125"/>
    </source>
</evidence>
<protein>
    <recommendedName>
        <fullName evidence="7 8">Global transcriptional regulator CodY</fullName>
    </recommendedName>
</protein>
<keyword evidence="10" id="KW-1185">Reference proteome</keyword>
<dbReference type="GO" id="GO:0000976">
    <property type="term" value="F:transcription cis-regulatory region binding"/>
    <property type="evidence" value="ECO:0007669"/>
    <property type="project" value="UniProtKB-ARBA"/>
</dbReference>
<evidence type="ECO:0000256" key="3">
    <source>
        <dbReference type="ARBA" id="ARBA00022491"/>
    </source>
</evidence>
<feature type="DNA-binding region" description="H-T-H motif" evidence="8">
    <location>
        <begin position="204"/>
        <end position="223"/>
    </location>
</feature>
<dbReference type="Gene3D" id="1.10.10.10">
    <property type="entry name" value="Winged helix-like DNA-binding domain superfamily/Winged helix DNA-binding domain"/>
    <property type="match status" value="1"/>
</dbReference>
<dbReference type="GO" id="GO:0005525">
    <property type="term" value="F:GTP binding"/>
    <property type="evidence" value="ECO:0007669"/>
    <property type="project" value="InterPro"/>
</dbReference>
<keyword evidence="5 8" id="KW-0238">DNA-binding</keyword>
<gene>
    <name evidence="8 9" type="primary">codY</name>
    <name evidence="9" type="ORF">J7T32_006100</name>
</gene>
<comment type="caution">
    <text evidence="9">The sequence shown here is derived from an EMBL/GenBank/DDBJ whole genome shotgun (WGS) entry which is preliminary data.</text>
</comment>
<evidence type="ECO:0000313" key="10">
    <source>
        <dbReference type="Proteomes" id="UP000665944"/>
    </source>
</evidence>
<organism evidence="9 10">
    <name type="scientific">Staphylococcus hominis</name>
    <dbReference type="NCBI Taxonomy" id="1290"/>
    <lineage>
        <taxon>Bacteria</taxon>
        <taxon>Bacillati</taxon>
        <taxon>Bacillota</taxon>
        <taxon>Bacilli</taxon>
        <taxon>Bacillales</taxon>
        <taxon>Staphylococcaceae</taxon>
        <taxon>Staphylococcus</taxon>
    </lineage>
</organism>
<dbReference type="GO" id="GO:0001217">
    <property type="term" value="F:DNA-binding transcription repressor activity"/>
    <property type="evidence" value="ECO:0007669"/>
    <property type="project" value="UniProtKB-ARBA"/>
</dbReference>
<dbReference type="InterPro" id="IPR036388">
    <property type="entry name" value="WH-like_DNA-bd_sf"/>
</dbReference>
<accession>A0A4Q9WSJ7</accession>
<keyword evidence="4 8" id="KW-0805">Transcription regulation</keyword>
<dbReference type="PANTHER" id="PTHR40062">
    <property type="entry name" value="GTP-SENSING TRANSCRIPTIONAL PLEIOTROPIC REPRESSOR CODY"/>
    <property type="match status" value="1"/>
</dbReference>
<keyword evidence="3 8" id="KW-0678">Repressor</keyword>
<dbReference type="Pfam" id="PF06018">
    <property type="entry name" value="CodY"/>
    <property type="match status" value="1"/>
</dbReference>
<dbReference type="EMBL" id="JAGHKT020000006">
    <property type="protein sequence ID" value="MCM5672343.1"/>
    <property type="molecule type" value="Genomic_DNA"/>
</dbReference>
<dbReference type="PIRSF" id="PIRSF011572">
    <property type="entry name" value="GTP_sensing_CodY"/>
    <property type="match status" value="1"/>
</dbReference>
<comment type="similarity">
    <text evidence="8">Belongs to the CodY family.</text>
</comment>
<dbReference type="Pfam" id="PF08222">
    <property type="entry name" value="HTH_CodY"/>
    <property type="match status" value="1"/>
</dbReference>
<proteinExistence type="inferred from homology"/>
<dbReference type="InterPro" id="IPR036390">
    <property type="entry name" value="WH_DNA-bd_sf"/>
</dbReference>
<dbReference type="HAMAP" id="MF_00621">
    <property type="entry name" value="HTH_type_CodY"/>
    <property type="match status" value="1"/>
</dbReference>
<dbReference type="GO" id="GO:0032993">
    <property type="term" value="C:protein-DNA complex"/>
    <property type="evidence" value="ECO:0007669"/>
    <property type="project" value="UniProtKB-ARBA"/>
</dbReference>
<dbReference type="RefSeq" id="WP_017174600.1">
    <property type="nucleotide sequence ID" value="NZ_CABMJU010000046.1"/>
</dbReference>
<evidence type="ECO:0000256" key="4">
    <source>
        <dbReference type="ARBA" id="ARBA00023015"/>
    </source>
</evidence>